<reference evidence="2 3" key="1">
    <citation type="submission" date="2019-06" db="EMBL/GenBank/DDBJ databases">
        <title>Draft genome sequence of Miniimonas arenae KCTC 19750T isolated from sea sand.</title>
        <authorList>
            <person name="Park S.-J."/>
        </authorList>
    </citation>
    <scope>NUCLEOTIDE SEQUENCE [LARGE SCALE GENOMIC DNA]</scope>
    <source>
        <strain evidence="2 3">KCTC 19750</strain>
    </source>
</reference>
<keyword evidence="2" id="KW-0315">Glutamine amidotransferase</keyword>
<keyword evidence="2" id="KW-0808">Transferase</keyword>
<dbReference type="PANTHER" id="PTHR42695:SF5">
    <property type="entry name" value="GLUTAMINE AMIDOTRANSFERASE YLR126C-RELATED"/>
    <property type="match status" value="1"/>
</dbReference>
<sequence>MDAHRPRRRPGAEFVLLATRADETVADAEYEAFARFMGIGQERLRRVRLEAVSMPALDLDAIAGIVVGGSPFTSSDPFGSKSAVQVRVETEIAALLTDVCERDVPFLGACYGVGTLGTFLGGTVDTTYGEPVGAVPVTLTDAGRADPLLAGIPDTFQAYVGHKEALRDVPPDCVLLASSTTAPVQMMRFRENVYATQFHPELDRQGIVDRLLAYRYEGYYDPAEVDEVVARVRAADVRHTGQVLAAFAARYG</sequence>
<evidence type="ECO:0000259" key="1">
    <source>
        <dbReference type="Pfam" id="PF00117"/>
    </source>
</evidence>
<dbReference type="InterPro" id="IPR017926">
    <property type="entry name" value="GATASE"/>
</dbReference>
<accession>A0A5C5BEP0</accession>
<gene>
    <name evidence="2" type="ORF">FH969_02100</name>
</gene>
<dbReference type="GO" id="GO:0016740">
    <property type="term" value="F:transferase activity"/>
    <property type="evidence" value="ECO:0007669"/>
    <property type="project" value="UniProtKB-KW"/>
</dbReference>
<name>A0A5C5BEP0_9MICO</name>
<dbReference type="InterPro" id="IPR029062">
    <property type="entry name" value="Class_I_gatase-like"/>
</dbReference>
<dbReference type="CDD" id="cd01741">
    <property type="entry name" value="GATase1_1"/>
    <property type="match status" value="1"/>
</dbReference>
<dbReference type="EMBL" id="VENP01000004">
    <property type="protein sequence ID" value="TNU76693.1"/>
    <property type="molecule type" value="Genomic_DNA"/>
</dbReference>
<keyword evidence="3" id="KW-1185">Reference proteome</keyword>
<dbReference type="RefSeq" id="WP_139985787.1">
    <property type="nucleotide sequence ID" value="NZ_VENP01000004.1"/>
</dbReference>
<comment type="caution">
    <text evidence="2">The sequence shown here is derived from an EMBL/GenBank/DDBJ whole genome shotgun (WGS) entry which is preliminary data.</text>
</comment>
<dbReference type="NCBIfam" id="NF005743">
    <property type="entry name" value="PRK07567.1"/>
    <property type="match status" value="1"/>
</dbReference>
<dbReference type="Pfam" id="PF00117">
    <property type="entry name" value="GATase"/>
    <property type="match status" value="1"/>
</dbReference>
<proteinExistence type="predicted"/>
<dbReference type="GO" id="GO:0005829">
    <property type="term" value="C:cytosol"/>
    <property type="evidence" value="ECO:0007669"/>
    <property type="project" value="TreeGrafter"/>
</dbReference>
<protein>
    <submittedName>
        <fullName evidence="2">Glutamine amidotransferase</fullName>
    </submittedName>
</protein>
<dbReference type="PANTHER" id="PTHR42695">
    <property type="entry name" value="GLUTAMINE AMIDOTRANSFERASE YLR126C-RELATED"/>
    <property type="match status" value="1"/>
</dbReference>
<dbReference type="Proteomes" id="UP000313849">
    <property type="component" value="Unassembled WGS sequence"/>
</dbReference>
<dbReference type="PROSITE" id="PS51273">
    <property type="entry name" value="GATASE_TYPE_1"/>
    <property type="match status" value="1"/>
</dbReference>
<dbReference type="SUPFAM" id="SSF52317">
    <property type="entry name" value="Class I glutamine amidotransferase-like"/>
    <property type="match status" value="1"/>
</dbReference>
<dbReference type="InterPro" id="IPR044992">
    <property type="entry name" value="ChyE-like"/>
</dbReference>
<dbReference type="Gene3D" id="3.40.50.880">
    <property type="match status" value="1"/>
</dbReference>
<evidence type="ECO:0000313" key="3">
    <source>
        <dbReference type="Proteomes" id="UP000313849"/>
    </source>
</evidence>
<evidence type="ECO:0000313" key="2">
    <source>
        <dbReference type="EMBL" id="TNU76693.1"/>
    </source>
</evidence>
<dbReference type="OrthoDB" id="5196541at2"/>
<organism evidence="2 3">
    <name type="scientific">Miniimonas arenae</name>
    <dbReference type="NCBI Taxonomy" id="676201"/>
    <lineage>
        <taxon>Bacteria</taxon>
        <taxon>Bacillati</taxon>
        <taxon>Actinomycetota</taxon>
        <taxon>Actinomycetes</taxon>
        <taxon>Micrococcales</taxon>
        <taxon>Beutenbergiaceae</taxon>
        <taxon>Miniimonas</taxon>
    </lineage>
</organism>
<dbReference type="AlphaFoldDB" id="A0A5C5BEP0"/>
<feature type="domain" description="Glutamine amidotransferase" evidence="1">
    <location>
        <begin position="60"/>
        <end position="202"/>
    </location>
</feature>